<protein>
    <submittedName>
        <fullName evidence="3">TIM barrel protein</fullName>
    </submittedName>
</protein>
<dbReference type="Gene3D" id="3.20.20.150">
    <property type="entry name" value="Divalent-metal-dependent TIM barrel enzymes"/>
    <property type="match status" value="1"/>
</dbReference>
<dbReference type="InterPro" id="IPR013022">
    <property type="entry name" value="Xyl_isomerase-like_TIM-brl"/>
</dbReference>
<dbReference type="InterPro" id="IPR036237">
    <property type="entry name" value="Xyl_isomerase-like_sf"/>
</dbReference>
<gene>
    <name evidence="3" type="ORF">L0668_07270</name>
</gene>
<dbReference type="InterPro" id="IPR026040">
    <property type="entry name" value="HyI-like"/>
</dbReference>
<evidence type="ECO:0000256" key="1">
    <source>
        <dbReference type="ARBA" id="ARBA00023235"/>
    </source>
</evidence>
<sequence length="310" mass="34130">MNRRDFVVGTGALVGASAISANVLAKSAATDAAHGNAFQLNYAPHHGHFEHSAGKDIVDQIRFAAEQGFKAWEFNGLPNVPVAEQIRIGKALAKHDMQMGVYVSGMAKNFWSTKPVFSGNDQGARDAFLSLVKSQVEAAKRVNAKWTTVVPGFVDPRMPMGFQTANIIELLHRVCDIFEKHDLTMVLEPLNTRVNHPDIFLTSVDQAYALCTAVNRLQCKILFDIYHEQIQSGNIINTIDAAWDHTAYFQVGDNPGRNEPTTGEINYKNIFAHIHKKGFDGIVGMEHGKSRTGLAGEKALIEAYKKTDPV</sequence>
<comment type="caution">
    <text evidence="3">The sequence shown here is derived from an EMBL/GenBank/DDBJ whole genome shotgun (WGS) entry which is preliminary data.</text>
</comment>
<accession>A0ABS9D4R2</accession>
<evidence type="ECO:0000259" key="2">
    <source>
        <dbReference type="Pfam" id="PF01261"/>
    </source>
</evidence>
<evidence type="ECO:0000313" key="3">
    <source>
        <dbReference type="EMBL" id="MCF2947900.1"/>
    </source>
</evidence>
<keyword evidence="1" id="KW-0413">Isomerase</keyword>
<dbReference type="EMBL" id="JAKGAS010000003">
    <property type="protein sequence ID" value="MCF2947900.1"/>
    <property type="molecule type" value="Genomic_DNA"/>
</dbReference>
<dbReference type="SUPFAM" id="SSF51658">
    <property type="entry name" value="Xylose isomerase-like"/>
    <property type="match status" value="1"/>
</dbReference>
<dbReference type="PIRSF" id="PIRSF006241">
    <property type="entry name" value="HyI"/>
    <property type="match status" value="1"/>
</dbReference>
<keyword evidence="4" id="KW-1185">Reference proteome</keyword>
<evidence type="ECO:0000313" key="4">
    <source>
        <dbReference type="Proteomes" id="UP001521137"/>
    </source>
</evidence>
<organism evidence="3 4">
    <name type="scientific">Paraglaciecola algarum</name>
    <dbReference type="NCBI Taxonomy" id="3050085"/>
    <lineage>
        <taxon>Bacteria</taxon>
        <taxon>Pseudomonadati</taxon>
        <taxon>Pseudomonadota</taxon>
        <taxon>Gammaproteobacteria</taxon>
        <taxon>Alteromonadales</taxon>
        <taxon>Alteromonadaceae</taxon>
        <taxon>Paraglaciecola</taxon>
    </lineage>
</organism>
<dbReference type="RefSeq" id="WP_235311430.1">
    <property type="nucleotide sequence ID" value="NZ_JAKGAS010000003.1"/>
</dbReference>
<proteinExistence type="predicted"/>
<dbReference type="InterPro" id="IPR050417">
    <property type="entry name" value="Sugar_Epim/Isomerase"/>
</dbReference>
<feature type="domain" description="Xylose isomerase-like TIM barrel" evidence="2">
    <location>
        <begin position="61"/>
        <end position="295"/>
    </location>
</feature>
<reference evidence="3 4" key="1">
    <citation type="submission" date="2022-01" db="EMBL/GenBank/DDBJ databases">
        <title>Paraglaciecola sp. G1-23.</title>
        <authorList>
            <person name="Jin M.S."/>
            <person name="Han D.M."/>
            <person name="Kim H.M."/>
            <person name="Jeon C.O."/>
        </authorList>
    </citation>
    <scope>NUCLEOTIDE SEQUENCE [LARGE SCALE GENOMIC DNA]</scope>
    <source>
        <strain evidence="3 4">G1-23</strain>
    </source>
</reference>
<dbReference type="Pfam" id="PF01261">
    <property type="entry name" value="AP_endonuc_2"/>
    <property type="match status" value="1"/>
</dbReference>
<dbReference type="Proteomes" id="UP001521137">
    <property type="component" value="Unassembled WGS sequence"/>
</dbReference>
<dbReference type="PANTHER" id="PTHR43489">
    <property type="entry name" value="ISOMERASE"/>
    <property type="match status" value="1"/>
</dbReference>
<name>A0ABS9D4R2_9ALTE</name>